<dbReference type="EMBL" id="CM029053">
    <property type="protein sequence ID" value="KAG2554043.1"/>
    <property type="molecule type" value="Genomic_DNA"/>
</dbReference>
<dbReference type="AlphaFoldDB" id="A0A8T0NXB7"/>
<proteinExistence type="predicted"/>
<evidence type="ECO:0000313" key="2">
    <source>
        <dbReference type="Proteomes" id="UP000823388"/>
    </source>
</evidence>
<dbReference type="Proteomes" id="UP000823388">
    <property type="component" value="Chromosome 9K"/>
</dbReference>
<accession>A0A8T0NXB7</accession>
<organism evidence="1 2">
    <name type="scientific">Panicum virgatum</name>
    <name type="common">Blackwell switchgrass</name>
    <dbReference type="NCBI Taxonomy" id="38727"/>
    <lineage>
        <taxon>Eukaryota</taxon>
        <taxon>Viridiplantae</taxon>
        <taxon>Streptophyta</taxon>
        <taxon>Embryophyta</taxon>
        <taxon>Tracheophyta</taxon>
        <taxon>Spermatophyta</taxon>
        <taxon>Magnoliopsida</taxon>
        <taxon>Liliopsida</taxon>
        <taxon>Poales</taxon>
        <taxon>Poaceae</taxon>
        <taxon>PACMAD clade</taxon>
        <taxon>Panicoideae</taxon>
        <taxon>Panicodae</taxon>
        <taxon>Paniceae</taxon>
        <taxon>Panicinae</taxon>
        <taxon>Panicum</taxon>
        <taxon>Panicum sect. Hiantes</taxon>
    </lineage>
</organism>
<keyword evidence="2" id="KW-1185">Reference proteome</keyword>
<evidence type="ECO:0000313" key="1">
    <source>
        <dbReference type="EMBL" id="KAG2554043.1"/>
    </source>
</evidence>
<protein>
    <submittedName>
        <fullName evidence="1">Uncharacterized protein</fullName>
    </submittedName>
</protein>
<reference evidence="1" key="1">
    <citation type="submission" date="2020-05" db="EMBL/GenBank/DDBJ databases">
        <title>WGS assembly of Panicum virgatum.</title>
        <authorList>
            <person name="Lovell J.T."/>
            <person name="Jenkins J."/>
            <person name="Shu S."/>
            <person name="Juenger T.E."/>
            <person name="Schmutz J."/>
        </authorList>
    </citation>
    <scope>NUCLEOTIDE SEQUENCE</scope>
    <source>
        <strain evidence="1">AP13</strain>
    </source>
</reference>
<sequence>MPIGNHTCSEGNKLMKDCVWLHKLSRSRPIYIYSARMWCNIDASNAEKTPDDRINWSSDVTCNHDDGCIVMLMIDMLDRHLMARIASCSDVL</sequence>
<name>A0A8T0NXB7_PANVG</name>
<comment type="caution">
    <text evidence="1">The sequence shown here is derived from an EMBL/GenBank/DDBJ whole genome shotgun (WGS) entry which is preliminary data.</text>
</comment>
<gene>
    <name evidence="1" type="ORF">PVAP13_9KG637400</name>
</gene>